<evidence type="ECO:0000256" key="3">
    <source>
        <dbReference type="ARBA" id="ARBA00022692"/>
    </source>
</evidence>
<dbReference type="InterPro" id="IPR006593">
    <property type="entry name" value="Cyt_b561/ferric_Rdtase_TM"/>
</dbReference>
<dbReference type="SMART" id="SM00665">
    <property type="entry name" value="B561"/>
    <property type="match status" value="1"/>
</dbReference>
<organism evidence="11">
    <name type="scientific">Mytilinidion resinicola</name>
    <dbReference type="NCBI Taxonomy" id="574789"/>
    <lineage>
        <taxon>Eukaryota</taxon>
        <taxon>Fungi</taxon>
        <taxon>Dikarya</taxon>
        <taxon>Ascomycota</taxon>
        <taxon>Pezizomycotina</taxon>
        <taxon>Dothideomycetes</taxon>
        <taxon>Pleosporomycetidae</taxon>
        <taxon>Mytilinidiales</taxon>
        <taxon>Mytilinidiaceae</taxon>
        <taxon>Mytilinidion</taxon>
    </lineage>
</organism>
<dbReference type="Gene3D" id="2.60.40.1210">
    <property type="entry name" value="Cellobiose dehydrogenase, cytochrome domain"/>
    <property type="match status" value="1"/>
</dbReference>
<keyword evidence="9" id="KW-0732">Signal</keyword>
<evidence type="ECO:0000256" key="7">
    <source>
        <dbReference type="SAM" id="MobiDB-lite"/>
    </source>
</evidence>
<feature type="transmembrane region" description="Helical" evidence="8">
    <location>
        <begin position="350"/>
        <end position="375"/>
    </location>
</feature>
<feature type="compositionally biased region" description="Basic and acidic residues" evidence="7">
    <location>
        <begin position="489"/>
        <end position="499"/>
    </location>
</feature>
<evidence type="ECO:0000313" key="11">
    <source>
        <dbReference type="EMBL" id="KAF2816764.1"/>
    </source>
</evidence>
<evidence type="ECO:0000259" key="10">
    <source>
        <dbReference type="PROSITE" id="PS50939"/>
    </source>
</evidence>
<dbReference type="AlphaFoldDB" id="A0A6A6Z8Z6"/>
<gene>
    <name evidence="11 13" type="ORF">BDZ99DRAFT_403899</name>
</gene>
<feature type="region of interest" description="Disordered" evidence="7">
    <location>
        <begin position="488"/>
        <end position="535"/>
    </location>
</feature>
<keyword evidence="4" id="KW-0249">Electron transport</keyword>
<dbReference type="CDD" id="cd09630">
    <property type="entry name" value="CDH_like_cytochrome"/>
    <property type="match status" value="1"/>
</dbReference>
<evidence type="ECO:0000313" key="12">
    <source>
        <dbReference type="Proteomes" id="UP000504636"/>
    </source>
</evidence>
<accession>A0A6A6Z8Z6</accession>
<keyword evidence="5 8" id="KW-1133">Transmembrane helix</keyword>
<feature type="compositionally biased region" description="Gly residues" evidence="7">
    <location>
        <begin position="526"/>
        <end position="535"/>
    </location>
</feature>
<reference evidence="13" key="2">
    <citation type="submission" date="2020-04" db="EMBL/GenBank/DDBJ databases">
        <authorList>
            <consortium name="NCBI Genome Project"/>
        </authorList>
    </citation>
    <scope>NUCLEOTIDE SEQUENCE</scope>
    <source>
        <strain evidence="13">CBS 304.34</strain>
    </source>
</reference>
<protein>
    <submittedName>
        <fullName evidence="11 13">CBD9-like protein</fullName>
    </submittedName>
</protein>
<reference evidence="13" key="3">
    <citation type="submission" date="2025-04" db="UniProtKB">
        <authorList>
            <consortium name="RefSeq"/>
        </authorList>
    </citation>
    <scope>IDENTIFICATION</scope>
    <source>
        <strain evidence="13">CBS 304.34</strain>
    </source>
</reference>
<sequence length="535" mass="56544">MRTILAASLLGLASRTAAQVSEQCATTDVCFKLNIPSNTASSGKGDIFFQISAPSTYQFVALGQGDGMADSNIFVVYTSSSGKNVTLSPRKGTGHVEPQFSSSAEVTLLEGSGVSNGKMVANVRCSNCDSWSGGSMDFTSSKGNWIHAFKSGGALNSDSTSATISQHNANDGDAFSWDWASAKGGDSLNPFVAAAASGTGTSATVKATGKTTAAPTGAAATSSCVPRPTTGTFADNEISSAVASVTSWPSTVPVGWATAFPTNFPSEWRSHWPTARPTGFGNWYKRDDTNYCESSDPGNSGNIITPIVSSKVTQQKKMIAAHGVLAALAFVILFPAGAISIRLATFPGVIWLHAAFQVFAYIVYIAAFGLGVYIANEKDLVCALLSNHHPIIGIVLFVVIFFQPIFGWLHHSLFKKYNSRSIWSHVHIWIGRIAITLGIINGGLGFKLALDDGVGSHSGMIAYAVIAAIAWLLMVLAAIFGERRKSRAGTRDAPPKYEETTSMDTPLRSMSRDNGPRHRSNPSDGQGPGSTHGYY</sequence>
<dbReference type="Pfam" id="PF16010">
    <property type="entry name" value="CDH-cyt"/>
    <property type="match status" value="1"/>
</dbReference>
<dbReference type="RefSeq" id="XP_033583728.1">
    <property type="nucleotide sequence ID" value="XM_033716370.1"/>
</dbReference>
<keyword evidence="3 8" id="KW-0812">Transmembrane</keyword>
<comment type="subcellular location">
    <subcellularLocation>
        <location evidence="1">Membrane</location>
    </subcellularLocation>
</comment>
<dbReference type="CDD" id="cd08760">
    <property type="entry name" value="Cyt_b561_FRRS1_like"/>
    <property type="match status" value="1"/>
</dbReference>
<name>A0A6A6Z8Z6_9PEZI</name>
<dbReference type="OrthoDB" id="19261at2759"/>
<dbReference type="InterPro" id="IPR015920">
    <property type="entry name" value="Cellobiose_DH-like_cyt"/>
</dbReference>
<evidence type="ECO:0000256" key="5">
    <source>
        <dbReference type="ARBA" id="ARBA00022989"/>
    </source>
</evidence>
<proteinExistence type="predicted"/>
<dbReference type="InterPro" id="IPR005018">
    <property type="entry name" value="DOMON_domain"/>
</dbReference>
<reference evidence="11 13" key="1">
    <citation type="journal article" date="2020" name="Stud. Mycol.">
        <title>101 Dothideomycetes genomes: a test case for predicting lifestyles and emergence of pathogens.</title>
        <authorList>
            <person name="Haridas S."/>
            <person name="Albert R."/>
            <person name="Binder M."/>
            <person name="Bloem J."/>
            <person name="Labutti K."/>
            <person name="Salamov A."/>
            <person name="Andreopoulos B."/>
            <person name="Baker S."/>
            <person name="Barry K."/>
            <person name="Bills G."/>
            <person name="Bluhm B."/>
            <person name="Cannon C."/>
            <person name="Castanera R."/>
            <person name="Culley D."/>
            <person name="Daum C."/>
            <person name="Ezra D."/>
            <person name="Gonzalez J."/>
            <person name="Henrissat B."/>
            <person name="Kuo A."/>
            <person name="Liang C."/>
            <person name="Lipzen A."/>
            <person name="Lutzoni F."/>
            <person name="Magnuson J."/>
            <person name="Mondo S."/>
            <person name="Nolan M."/>
            <person name="Ohm R."/>
            <person name="Pangilinan J."/>
            <person name="Park H.-J."/>
            <person name="Ramirez L."/>
            <person name="Alfaro M."/>
            <person name="Sun H."/>
            <person name="Tritt A."/>
            <person name="Yoshinaga Y."/>
            <person name="Zwiers L.-H."/>
            <person name="Turgeon B."/>
            <person name="Goodwin S."/>
            <person name="Spatafora J."/>
            <person name="Crous P."/>
            <person name="Grigoriev I."/>
        </authorList>
    </citation>
    <scope>NUCLEOTIDE SEQUENCE</scope>
    <source>
        <strain evidence="11 13">CBS 304.34</strain>
    </source>
</reference>
<feature type="signal peptide" evidence="9">
    <location>
        <begin position="1"/>
        <end position="18"/>
    </location>
</feature>
<evidence type="ECO:0000256" key="9">
    <source>
        <dbReference type="SAM" id="SignalP"/>
    </source>
</evidence>
<evidence type="ECO:0000256" key="2">
    <source>
        <dbReference type="ARBA" id="ARBA00022448"/>
    </source>
</evidence>
<evidence type="ECO:0000256" key="1">
    <source>
        <dbReference type="ARBA" id="ARBA00004370"/>
    </source>
</evidence>
<evidence type="ECO:0000256" key="8">
    <source>
        <dbReference type="SAM" id="Phobius"/>
    </source>
</evidence>
<feature type="chain" id="PRO_5044629667" evidence="9">
    <location>
        <begin position="19"/>
        <end position="535"/>
    </location>
</feature>
<feature type="domain" description="Cytochrome b561" evidence="10">
    <location>
        <begin position="288"/>
        <end position="483"/>
    </location>
</feature>
<feature type="transmembrane region" description="Helical" evidence="8">
    <location>
        <begin position="429"/>
        <end position="449"/>
    </location>
</feature>
<evidence type="ECO:0000256" key="6">
    <source>
        <dbReference type="ARBA" id="ARBA00023136"/>
    </source>
</evidence>
<dbReference type="Gene3D" id="1.20.120.1770">
    <property type="match status" value="1"/>
</dbReference>
<feature type="transmembrane region" description="Helical" evidence="8">
    <location>
        <begin position="387"/>
        <end position="409"/>
    </location>
</feature>
<dbReference type="Proteomes" id="UP000504636">
    <property type="component" value="Unplaced"/>
</dbReference>
<dbReference type="PROSITE" id="PS50939">
    <property type="entry name" value="CYTOCHROME_B561"/>
    <property type="match status" value="1"/>
</dbReference>
<keyword evidence="2" id="KW-0813">Transport</keyword>
<dbReference type="PANTHER" id="PTHR47797">
    <property type="entry name" value="DEHYDROGENASE, PUTATIVE (AFU_ORTHOLOGUE AFUA_8G05805)-RELATED"/>
    <property type="match status" value="1"/>
</dbReference>
<dbReference type="EMBL" id="MU003692">
    <property type="protein sequence ID" value="KAF2816764.1"/>
    <property type="molecule type" value="Genomic_DNA"/>
</dbReference>
<keyword evidence="6 8" id="KW-0472">Membrane</keyword>
<dbReference type="SMART" id="SM00664">
    <property type="entry name" value="DoH"/>
    <property type="match status" value="1"/>
</dbReference>
<dbReference type="GO" id="GO:0016020">
    <property type="term" value="C:membrane"/>
    <property type="evidence" value="ECO:0007669"/>
    <property type="project" value="UniProtKB-SubCell"/>
</dbReference>
<feature type="transmembrane region" description="Helical" evidence="8">
    <location>
        <begin position="461"/>
        <end position="481"/>
    </location>
</feature>
<feature type="non-terminal residue" evidence="11">
    <location>
        <position position="535"/>
    </location>
</feature>
<feature type="transmembrane region" description="Helical" evidence="8">
    <location>
        <begin position="319"/>
        <end position="338"/>
    </location>
</feature>
<dbReference type="SUPFAM" id="SSF49344">
    <property type="entry name" value="CBD9-like"/>
    <property type="match status" value="1"/>
</dbReference>
<dbReference type="GeneID" id="54457263"/>
<keyword evidence="12" id="KW-1185">Reference proteome</keyword>
<evidence type="ECO:0000256" key="4">
    <source>
        <dbReference type="ARBA" id="ARBA00022982"/>
    </source>
</evidence>
<evidence type="ECO:0000313" key="13">
    <source>
        <dbReference type="RefSeq" id="XP_033583728.1"/>
    </source>
</evidence>
<dbReference type="PANTHER" id="PTHR47797:SF1">
    <property type="entry name" value="CYTOCHROME B561 DOMAIN-CONTAINING PROTEIN-RELATED"/>
    <property type="match status" value="1"/>
</dbReference>